<dbReference type="AlphaFoldDB" id="A0A0D7BNU2"/>
<dbReference type="OrthoDB" id="3252135at2759"/>
<evidence type="ECO:0000313" key="2">
    <source>
        <dbReference type="Proteomes" id="UP000054007"/>
    </source>
</evidence>
<keyword evidence="2" id="KW-1185">Reference proteome</keyword>
<proteinExistence type="predicted"/>
<evidence type="ECO:0008006" key="3">
    <source>
        <dbReference type="Google" id="ProtNLM"/>
    </source>
</evidence>
<gene>
    <name evidence="1" type="ORF">CYLTODRAFT_418412</name>
</gene>
<evidence type="ECO:0000313" key="1">
    <source>
        <dbReference type="EMBL" id="KIY71865.1"/>
    </source>
</evidence>
<reference evidence="1 2" key="1">
    <citation type="journal article" date="2015" name="Fungal Genet. Biol.">
        <title>Evolution of novel wood decay mechanisms in Agaricales revealed by the genome sequences of Fistulina hepatica and Cylindrobasidium torrendii.</title>
        <authorList>
            <person name="Floudas D."/>
            <person name="Held B.W."/>
            <person name="Riley R."/>
            <person name="Nagy L.G."/>
            <person name="Koehler G."/>
            <person name="Ransdell A.S."/>
            <person name="Younus H."/>
            <person name="Chow J."/>
            <person name="Chiniquy J."/>
            <person name="Lipzen A."/>
            <person name="Tritt A."/>
            <person name="Sun H."/>
            <person name="Haridas S."/>
            <person name="LaButti K."/>
            <person name="Ohm R.A."/>
            <person name="Kues U."/>
            <person name="Blanchette R.A."/>
            <person name="Grigoriev I.V."/>
            <person name="Minto R.E."/>
            <person name="Hibbett D.S."/>
        </authorList>
    </citation>
    <scope>NUCLEOTIDE SEQUENCE [LARGE SCALE GENOMIC DNA]</scope>
    <source>
        <strain evidence="1 2">FP15055 ss-10</strain>
    </source>
</reference>
<sequence length="402" mass="44078">MSFPPTYSALLPVGEARLEHTPSRHSHRHSDNDTWLKKDGRIAIALSQQDRNAPIPVYGRRGNIHGAMLFDDRNLVESVSIKLLGQIRVGALGEERVVNMVDAAISLWPIQNGTLHEACPSALPFSIDLPSNFQDPDDKTSKPLAPSIDVRLNGLEALVDYALLVRIQEKKGHSAYRIFNRDSQQVGIIRIPLIYRPAYRPSEPVLEHPAFLESVKVVPESWKQSITYVKTKTASVYADPISCSLFFPSVQVFAISEPIPIHVQMTSTLSSLLLFFPARNGPPSPTDSTKHFVLKLIRRYNIEINGKTTSRSAAIGAAVLQPVPPLASSSPPGVGQDALDHMDWAAELYCNPDVTVGSFSSSGCCVKDYIVLEVYPHPTSPFVKTTLAVGVTIVTDPWTDGA</sequence>
<dbReference type="EMBL" id="KN880449">
    <property type="protein sequence ID" value="KIY71865.1"/>
    <property type="molecule type" value="Genomic_DNA"/>
</dbReference>
<accession>A0A0D7BNU2</accession>
<dbReference type="STRING" id="1314674.A0A0D7BNU2"/>
<name>A0A0D7BNU2_9AGAR</name>
<dbReference type="Proteomes" id="UP000054007">
    <property type="component" value="Unassembled WGS sequence"/>
</dbReference>
<protein>
    <recommendedName>
        <fullName evidence="3">Arrestin-like N-terminal domain-containing protein</fullName>
    </recommendedName>
</protein>
<organism evidence="1 2">
    <name type="scientific">Cylindrobasidium torrendii FP15055 ss-10</name>
    <dbReference type="NCBI Taxonomy" id="1314674"/>
    <lineage>
        <taxon>Eukaryota</taxon>
        <taxon>Fungi</taxon>
        <taxon>Dikarya</taxon>
        <taxon>Basidiomycota</taxon>
        <taxon>Agaricomycotina</taxon>
        <taxon>Agaricomycetes</taxon>
        <taxon>Agaricomycetidae</taxon>
        <taxon>Agaricales</taxon>
        <taxon>Marasmiineae</taxon>
        <taxon>Physalacriaceae</taxon>
        <taxon>Cylindrobasidium</taxon>
    </lineage>
</organism>